<accession>A0A1B0G6J1</accession>
<dbReference type="AlphaFoldDB" id="A0A1B0G6J1"/>
<dbReference type="VEuPathDB" id="VectorBase:GMOY008935"/>
<dbReference type="Proteomes" id="UP000092444">
    <property type="component" value="Unassembled WGS sequence"/>
</dbReference>
<keyword evidence="2" id="KW-1185">Reference proteome</keyword>
<dbReference type="GO" id="GO:0014069">
    <property type="term" value="C:postsynaptic density"/>
    <property type="evidence" value="ECO:0007669"/>
    <property type="project" value="TreeGrafter"/>
</dbReference>
<name>A0A1B0G6J1_GLOMM</name>
<dbReference type="GO" id="GO:0030160">
    <property type="term" value="F:synaptic receptor adaptor activity"/>
    <property type="evidence" value="ECO:0007669"/>
    <property type="project" value="TreeGrafter"/>
</dbReference>
<evidence type="ECO:0000313" key="1">
    <source>
        <dbReference type="EnsemblMetazoa" id="GMOY008935-PA"/>
    </source>
</evidence>
<dbReference type="InterPro" id="IPR051569">
    <property type="entry name" value="SHANK"/>
</dbReference>
<protein>
    <submittedName>
        <fullName evidence="1">Uncharacterized protein</fullName>
    </submittedName>
</protein>
<dbReference type="GO" id="GO:0045211">
    <property type="term" value="C:postsynaptic membrane"/>
    <property type="evidence" value="ECO:0007669"/>
    <property type="project" value="TreeGrafter"/>
</dbReference>
<evidence type="ECO:0000313" key="2">
    <source>
        <dbReference type="Proteomes" id="UP000092444"/>
    </source>
</evidence>
<reference evidence="1" key="1">
    <citation type="submission" date="2020-05" db="UniProtKB">
        <authorList>
            <consortium name="EnsemblMetazoa"/>
        </authorList>
    </citation>
    <scope>IDENTIFICATION</scope>
    <source>
        <strain evidence="1">Yale</strain>
    </source>
</reference>
<dbReference type="STRING" id="37546.A0A1B0G6J1"/>
<sequence length="75" mass="8740">MHYMFLEPDPPVKSTFYNQGAYGGDRRELKESFNYGLFCPPSNGKAGKFLDEERRLGDYPFNGPVGYLEVRFFKF</sequence>
<dbReference type="EMBL" id="CCAG010022261">
    <property type="status" value="NOT_ANNOTATED_CDS"/>
    <property type="molecule type" value="Genomic_DNA"/>
</dbReference>
<dbReference type="EnsemblMetazoa" id="GMOY008935-RA">
    <property type="protein sequence ID" value="GMOY008935-PA"/>
    <property type="gene ID" value="GMOY008935"/>
</dbReference>
<dbReference type="GO" id="GO:0043197">
    <property type="term" value="C:dendritic spine"/>
    <property type="evidence" value="ECO:0007669"/>
    <property type="project" value="TreeGrafter"/>
</dbReference>
<organism evidence="1 2">
    <name type="scientific">Glossina morsitans morsitans</name>
    <name type="common">Savannah tsetse fly</name>
    <dbReference type="NCBI Taxonomy" id="37546"/>
    <lineage>
        <taxon>Eukaryota</taxon>
        <taxon>Metazoa</taxon>
        <taxon>Ecdysozoa</taxon>
        <taxon>Arthropoda</taxon>
        <taxon>Hexapoda</taxon>
        <taxon>Insecta</taxon>
        <taxon>Pterygota</taxon>
        <taxon>Neoptera</taxon>
        <taxon>Endopterygota</taxon>
        <taxon>Diptera</taxon>
        <taxon>Brachycera</taxon>
        <taxon>Muscomorpha</taxon>
        <taxon>Hippoboscoidea</taxon>
        <taxon>Glossinidae</taxon>
        <taxon>Glossina</taxon>
    </lineage>
</organism>
<dbReference type="PANTHER" id="PTHR24135:SF28">
    <property type="entry name" value="LD13733P"/>
    <property type="match status" value="1"/>
</dbReference>
<dbReference type="PANTHER" id="PTHR24135">
    <property type="entry name" value="SH3 AND MULTIPLE ANKYRIN REPEAT DOMAINS PROTEIN"/>
    <property type="match status" value="1"/>
</dbReference>
<proteinExistence type="predicted"/>
<dbReference type="GO" id="GO:0035255">
    <property type="term" value="F:ionotropic glutamate receptor binding"/>
    <property type="evidence" value="ECO:0007669"/>
    <property type="project" value="TreeGrafter"/>
</dbReference>